<dbReference type="PANTHER" id="PTHR31308">
    <property type="match status" value="1"/>
</dbReference>
<feature type="region of interest" description="Disordered" evidence="4">
    <location>
        <begin position="817"/>
        <end position="844"/>
    </location>
</feature>
<dbReference type="OrthoDB" id="9971853at2759"/>
<feature type="region of interest" description="Disordered" evidence="4">
    <location>
        <begin position="1"/>
        <end position="44"/>
    </location>
</feature>
<dbReference type="Gene3D" id="3.20.20.80">
    <property type="entry name" value="Glycosidases"/>
    <property type="match status" value="2"/>
</dbReference>
<dbReference type="InterPro" id="IPR013780">
    <property type="entry name" value="Glyco_hydro_b"/>
</dbReference>
<dbReference type="Pfam" id="PF18564">
    <property type="entry name" value="Glyco_hydro_5_C"/>
    <property type="match status" value="1"/>
</dbReference>
<dbReference type="GO" id="GO:0050295">
    <property type="term" value="F:steryl-beta-glucosidase activity"/>
    <property type="evidence" value="ECO:0007669"/>
    <property type="project" value="TreeGrafter"/>
</dbReference>
<comment type="similarity">
    <text evidence="1">Belongs to the glycosyl hydrolase 5 (cellulase A) family.</text>
</comment>
<accession>A0A136INP9</accession>
<evidence type="ECO:0000256" key="2">
    <source>
        <dbReference type="ARBA" id="ARBA00022801"/>
    </source>
</evidence>
<sequence length="979" mass="108218">MHLPPPGPSPALATSRAEPLNRARMQSGGCQATNQRSDAARGEQHPATYAQLTLDWQSRISSIYTARKEDILETSPGRKTTASPSPSRARSGLHETMLEAHAAHDLSDAALGGTPLRIRGSRFVDGYNRVVIPRGLNVSGCSKLPTTPDGRSHLTEGFYDLHRTVSFIGRPFPLEDADFHFSRLRAWGMTFIRLLVTWESLGHAGPNPDTDLDVEYIVYLRQLVEMMPRYGLKCFVCAHQDVWSRFSGGSGAPAWTFEAAGFDIEAFTDTGAAYIHGEDEERRRARAAVAPKGQKDREPSGPFVWPSGYQKLAASTMATLFWAGDALAPKLRCRRSRPNSSRRVPGAEHPATLENGDSEDVSIQTFLQDALISAFGALADAVAPLEACIGFEAMNEPHRGLVHLHHVDSWNYDTDLHIGHYPSFLQALALGSGYAQEVPFYVKTWPYPTRVSHYSKVDPKGRSAWLTGDLAKSGEPDRPKGLGECLWRAHGVWEWDEKLQKAVVLDDKYFEYDHRAGTGSKKDKRKLEWYRDCYAPFVQRFHERMGRASVSPSSSSSTTSPTSTSVMTTNMAFVAPVPNEFIPPWVPLKHETSARRQTYATKTIIDTPRPQNMVYAPHFYDLNVLFNKAYNGIMSVDVQALSRGAFPLKALHFLSAGLRRNYARQIANIVRHGPLSLGAGVPTIIGEIGIPFDINGKVSYGTGNFDTHRDLYDALISAMESCLVGFTLWNYNPGNTVEHGDGWNKEDFSMLTSDRAPDHAPDYRNAAHEGDEMYAGGRALDVVIRPYAAKIAGEPLRTSWDARTLRFELEWEEVRHPAAPTSAAASSGAGTPRKGGGTEPAPKGRALLDALQDRAHQTEIFIPAYHYAGKKLVVRVNDADWSYNPAQQTLYVRTASAADGGAGVKKIAAKRHSLVVEIRDVQKHLLERVLQRRRALPRSEHGLVLGMVPPEVEVWVENVLAGRDEALLGVLVAVLVLYF</sequence>
<feature type="compositionally biased region" description="Polar residues" evidence="4">
    <location>
        <begin position="28"/>
        <end position="37"/>
    </location>
</feature>
<evidence type="ECO:0000256" key="1">
    <source>
        <dbReference type="ARBA" id="ARBA00005641"/>
    </source>
</evidence>
<dbReference type="AlphaFoldDB" id="A0A136INP9"/>
<dbReference type="Proteomes" id="UP000070501">
    <property type="component" value="Unassembled WGS sequence"/>
</dbReference>
<evidence type="ECO:0000313" key="7">
    <source>
        <dbReference type="Proteomes" id="UP000070501"/>
    </source>
</evidence>
<gene>
    <name evidence="6" type="ORF">Micbo1qcDRAFT_236874</name>
</gene>
<dbReference type="InterPro" id="IPR052066">
    <property type="entry name" value="Glycosphingolipid_Hydrolases"/>
</dbReference>
<proteinExistence type="inferred from homology"/>
<dbReference type="PANTHER" id="PTHR31308:SF5">
    <property type="entry name" value="ERGOSTERYL-BETA-GLUCOSIDASE"/>
    <property type="match status" value="1"/>
</dbReference>
<keyword evidence="2" id="KW-0378">Hydrolase</keyword>
<organism evidence="6 7">
    <name type="scientific">Microdochium bolleyi</name>
    <dbReference type="NCBI Taxonomy" id="196109"/>
    <lineage>
        <taxon>Eukaryota</taxon>
        <taxon>Fungi</taxon>
        <taxon>Dikarya</taxon>
        <taxon>Ascomycota</taxon>
        <taxon>Pezizomycotina</taxon>
        <taxon>Sordariomycetes</taxon>
        <taxon>Xylariomycetidae</taxon>
        <taxon>Xylariales</taxon>
        <taxon>Microdochiaceae</taxon>
        <taxon>Microdochium</taxon>
    </lineage>
</organism>
<dbReference type="EMBL" id="KQ964267">
    <property type="protein sequence ID" value="KXJ86560.1"/>
    <property type="molecule type" value="Genomic_DNA"/>
</dbReference>
<keyword evidence="3" id="KW-0326">Glycosidase</keyword>
<evidence type="ECO:0000313" key="6">
    <source>
        <dbReference type="EMBL" id="KXJ86560.1"/>
    </source>
</evidence>
<reference evidence="7" key="1">
    <citation type="submission" date="2016-02" db="EMBL/GenBank/DDBJ databases">
        <title>Draft genome sequence of Microdochium bolleyi, a fungal endophyte of beachgrass.</title>
        <authorList>
            <consortium name="DOE Joint Genome Institute"/>
            <person name="David A.S."/>
            <person name="May G."/>
            <person name="Haridas S."/>
            <person name="Lim J."/>
            <person name="Wang M."/>
            <person name="Labutti K."/>
            <person name="Lipzen A."/>
            <person name="Barry K."/>
            <person name="Grigoriev I.V."/>
        </authorList>
    </citation>
    <scope>NUCLEOTIDE SEQUENCE [LARGE SCALE GENOMIC DNA]</scope>
    <source>
        <strain evidence="7">J235TASD1</strain>
    </source>
</reference>
<feature type="compositionally biased region" description="Polar residues" evidence="4">
    <location>
        <begin position="77"/>
        <end position="88"/>
    </location>
</feature>
<feature type="compositionally biased region" description="Low complexity" evidence="4">
    <location>
        <begin position="817"/>
        <end position="832"/>
    </location>
</feature>
<dbReference type="Gene3D" id="2.60.40.1180">
    <property type="entry name" value="Golgi alpha-mannosidase II"/>
    <property type="match status" value="1"/>
</dbReference>
<evidence type="ECO:0000259" key="5">
    <source>
        <dbReference type="Pfam" id="PF18564"/>
    </source>
</evidence>
<dbReference type="InterPro" id="IPR041036">
    <property type="entry name" value="GH5_C"/>
</dbReference>
<name>A0A136INP9_9PEZI</name>
<evidence type="ECO:0000256" key="4">
    <source>
        <dbReference type="SAM" id="MobiDB-lite"/>
    </source>
</evidence>
<keyword evidence="7" id="KW-1185">Reference proteome</keyword>
<dbReference type="GO" id="GO:1904462">
    <property type="term" value="P:ergosteryl 3-beta-D-glucoside catabolic process"/>
    <property type="evidence" value="ECO:0007669"/>
    <property type="project" value="TreeGrafter"/>
</dbReference>
<evidence type="ECO:0000256" key="3">
    <source>
        <dbReference type="ARBA" id="ARBA00023295"/>
    </source>
</evidence>
<feature type="region of interest" description="Disordered" evidence="4">
    <location>
        <begin position="334"/>
        <end position="355"/>
    </location>
</feature>
<dbReference type="STRING" id="196109.A0A136INP9"/>
<feature type="domain" description="Glycoside hydrolase family 5 C-terminal" evidence="5">
    <location>
        <begin position="785"/>
        <end position="900"/>
    </location>
</feature>
<dbReference type="InParanoid" id="A0A136INP9"/>
<protein>
    <recommendedName>
        <fullName evidence="5">Glycoside hydrolase family 5 C-terminal domain-containing protein</fullName>
    </recommendedName>
</protein>
<dbReference type="InterPro" id="IPR017853">
    <property type="entry name" value="GH"/>
</dbReference>
<dbReference type="SUPFAM" id="SSF51445">
    <property type="entry name" value="(Trans)glycosidases"/>
    <property type="match status" value="2"/>
</dbReference>
<feature type="region of interest" description="Disordered" evidence="4">
    <location>
        <begin position="71"/>
        <end position="92"/>
    </location>
</feature>